<dbReference type="GO" id="GO:0015297">
    <property type="term" value="F:antiporter activity"/>
    <property type="evidence" value="ECO:0007669"/>
    <property type="project" value="InterPro"/>
</dbReference>
<feature type="compositionally biased region" description="Basic and acidic residues" evidence="7">
    <location>
        <begin position="19"/>
        <end position="45"/>
    </location>
</feature>
<evidence type="ECO:0000313" key="9">
    <source>
        <dbReference type="EMBL" id="AAM06554.1"/>
    </source>
</evidence>
<protein>
    <submittedName>
        <fullName evidence="9">Integral membrane protein</fullName>
    </submittedName>
</protein>
<dbReference type="PIRSF" id="PIRSF006603">
    <property type="entry name" value="DinF"/>
    <property type="match status" value="1"/>
</dbReference>
<gene>
    <name evidence="9" type="ordered locus">MA_3181</name>
</gene>
<evidence type="ECO:0000256" key="6">
    <source>
        <dbReference type="ARBA" id="ARBA00023136"/>
    </source>
</evidence>
<dbReference type="FunCoup" id="Q8TL59">
    <property type="interactions" value="48"/>
</dbReference>
<feature type="transmembrane region" description="Helical" evidence="8">
    <location>
        <begin position="330"/>
        <end position="355"/>
    </location>
</feature>
<name>Q8TL59_METAC</name>
<proteinExistence type="predicted"/>
<organism evidence="9 10">
    <name type="scientific">Methanosarcina acetivorans (strain ATCC 35395 / DSM 2834 / JCM 12185 / C2A)</name>
    <dbReference type="NCBI Taxonomy" id="188937"/>
    <lineage>
        <taxon>Archaea</taxon>
        <taxon>Methanobacteriati</taxon>
        <taxon>Methanobacteriota</taxon>
        <taxon>Stenosarchaea group</taxon>
        <taxon>Methanomicrobia</taxon>
        <taxon>Methanosarcinales</taxon>
        <taxon>Methanosarcinaceae</taxon>
        <taxon>Methanosarcina</taxon>
    </lineage>
</organism>
<feature type="transmembrane region" description="Helical" evidence="8">
    <location>
        <begin position="219"/>
        <end position="239"/>
    </location>
</feature>
<dbReference type="InterPro" id="IPR052031">
    <property type="entry name" value="Membrane_Transporter-Flippase"/>
</dbReference>
<keyword evidence="3" id="KW-1003">Cell membrane</keyword>
<keyword evidence="4 8" id="KW-0812">Transmembrane</keyword>
<dbReference type="InParanoid" id="Q8TL59"/>
<reference evidence="9 10" key="1">
    <citation type="journal article" date="2002" name="Genome Res.">
        <title>The genome of Methanosarcina acetivorans reveals extensive metabolic and physiological diversity.</title>
        <authorList>
            <person name="Galagan J.E."/>
            <person name="Nusbaum C."/>
            <person name="Roy A."/>
            <person name="Endrizzi M.G."/>
            <person name="Macdonald P."/>
            <person name="FitzHugh W."/>
            <person name="Calvo S."/>
            <person name="Engels R."/>
            <person name="Smirnov S."/>
            <person name="Atnoor D."/>
            <person name="Brown A."/>
            <person name="Allen N."/>
            <person name="Naylor J."/>
            <person name="Stange-Thomann N."/>
            <person name="DeArellano K."/>
            <person name="Johnson R."/>
            <person name="Linton L."/>
            <person name="McEwan P."/>
            <person name="McKernan K."/>
            <person name="Talamas J."/>
            <person name="Tirrell A."/>
            <person name="Ye W."/>
            <person name="Zimmer A."/>
            <person name="Barber R.D."/>
            <person name="Cann I."/>
            <person name="Graham D.E."/>
            <person name="Grahame D.A."/>
            <person name="Guss A."/>
            <person name="Hedderich R."/>
            <person name="Ingram-Smith C."/>
            <person name="Kuettner C.H."/>
            <person name="Krzycki J.A."/>
            <person name="Leigh J.A."/>
            <person name="Li W."/>
            <person name="Liu J."/>
            <person name="Mukhopadhyay B."/>
            <person name="Reeve J.N."/>
            <person name="Smith K."/>
            <person name="Springer T.A."/>
            <person name="Umayam L.A."/>
            <person name="White O."/>
            <person name="White R.H."/>
            <person name="de Macario E.C."/>
            <person name="Ferry J.G."/>
            <person name="Jarrell K.F."/>
            <person name="Jing H."/>
            <person name="Macario A.J.L."/>
            <person name="Paulsen I."/>
            <person name="Pritchett M."/>
            <person name="Sowers K.R."/>
            <person name="Swanson R.V."/>
            <person name="Zinder S.H."/>
            <person name="Lander E."/>
            <person name="Metcalf W.W."/>
            <person name="Birren B."/>
        </authorList>
    </citation>
    <scope>NUCLEOTIDE SEQUENCE [LARGE SCALE GENOMIC DNA]</scope>
    <source>
        <strain evidence="10">ATCC 35395 / DSM 2834 / JCM 12185 / C2A</strain>
    </source>
</reference>
<feature type="transmembrane region" description="Helical" evidence="8">
    <location>
        <begin position="301"/>
        <end position="318"/>
    </location>
</feature>
<comment type="subcellular location">
    <subcellularLocation>
        <location evidence="1">Cell membrane</location>
        <topology evidence="1">Multi-pass membrane protein</topology>
    </subcellularLocation>
</comment>
<dbReference type="InterPro" id="IPR048279">
    <property type="entry name" value="MdtK-like"/>
</dbReference>
<evidence type="ECO:0000256" key="3">
    <source>
        <dbReference type="ARBA" id="ARBA00022475"/>
    </source>
</evidence>
<accession>Q8TL59</accession>
<feature type="transmembrane region" description="Helical" evidence="8">
    <location>
        <begin position="144"/>
        <end position="166"/>
    </location>
</feature>
<dbReference type="Pfam" id="PF01554">
    <property type="entry name" value="MatE"/>
    <property type="match status" value="2"/>
</dbReference>
<evidence type="ECO:0000256" key="2">
    <source>
        <dbReference type="ARBA" id="ARBA00022448"/>
    </source>
</evidence>
<dbReference type="GO" id="GO:0042910">
    <property type="term" value="F:xenobiotic transmembrane transporter activity"/>
    <property type="evidence" value="ECO:0007669"/>
    <property type="project" value="InterPro"/>
</dbReference>
<evidence type="ECO:0000256" key="4">
    <source>
        <dbReference type="ARBA" id="ARBA00022692"/>
    </source>
</evidence>
<feature type="transmembrane region" description="Helical" evidence="8">
    <location>
        <begin position="100"/>
        <end position="123"/>
    </location>
</feature>
<dbReference type="InterPro" id="IPR002528">
    <property type="entry name" value="MATE_fam"/>
</dbReference>
<dbReference type="GO" id="GO:0005886">
    <property type="term" value="C:plasma membrane"/>
    <property type="evidence" value="ECO:0007669"/>
    <property type="project" value="UniProtKB-SubCell"/>
</dbReference>
<dbReference type="PhylomeDB" id="Q8TL59"/>
<feature type="transmembrane region" description="Helical" evidence="8">
    <location>
        <begin position="68"/>
        <end position="88"/>
    </location>
</feature>
<dbReference type="AlphaFoldDB" id="Q8TL59"/>
<keyword evidence="10" id="KW-1185">Reference proteome</keyword>
<dbReference type="STRING" id="188937.MA_3181"/>
<dbReference type="Proteomes" id="UP000002487">
    <property type="component" value="Chromosome"/>
</dbReference>
<sequence>MNKKHASPKTAGKMSMETAEEKGNTEEKKAKKEKLEESRDGKEKTGSIPSQKVTEGVDVLLGDPKKAVVKLSIPIIVAMSVQTIYSLTDTFWVAGLGADALAAIGFSFPFFVIQMALTSGLGVGGGAAISRRIGARDKAGVDNVAVHTFVLMVILTVALTIFGLAFVRDLFMYSGAGGTTDLGVAYARVIFAGSFVFFFANVSNSILRSEGDAKRAMQSMILGSVLNIGLDPIFIYVLGLGVAGAALATVVSFACSGLLMFYWFFVKKDTYVSFDFHSFKFNLAIANDIFRVGIPSSVEQVALAMTALLMNLIIVNVSNTDGVAVYATGWRVASIAVAPLIGVSISVVSISGAAFGEKNFKKARHALIYATEIGFLAEALIGIAVYVFAPQISAVFTQAETAARIAPELTRLLKIMTVFYPAVTFGMLSASLFQGAGKGTSALIATLLRSLVLTPLFAVLFAYELGWGLLGVWWGLVAGTVIGSLITFAWAQVYLGCMIKEEGIGEKC</sequence>
<feature type="transmembrane region" description="Helical" evidence="8">
    <location>
        <begin position="186"/>
        <end position="207"/>
    </location>
</feature>
<feature type="transmembrane region" description="Helical" evidence="8">
    <location>
        <begin position="245"/>
        <end position="265"/>
    </location>
</feature>
<feature type="transmembrane region" description="Helical" evidence="8">
    <location>
        <begin position="367"/>
        <end position="389"/>
    </location>
</feature>
<feature type="transmembrane region" description="Helical" evidence="8">
    <location>
        <begin position="409"/>
        <end position="430"/>
    </location>
</feature>
<keyword evidence="2" id="KW-0813">Transport</keyword>
<dbReference type="KEGG" id="mac:MA_3181"/>
<evidence type="ECO:0000256" key="1">
    <source>
        <dbReference type="ARBA" id="ARBA00004651"/>
    </source>
</evidence>
<feature type="region of interest" description="Disordered" evidence="7">
    <location>
        <begin position="1"/>
        <end position="49"/>
    </location>
</feature>
<dbReference type="HOGENOM" id="CLU_012893_0_1_2"/>
<evidence type="ECO:0000313" key="10">
    <source>
        <dbReference type="Proteomes" id="UP000002487"/>
    </source>
</evidence>
<dbReference type="EMBL" id="AE010299">
    <property type="protein sequence ID" value="AAM06554.1"/>
    <property type="molecule type" value="Genomic_DNA"/>
</dbReference>
<evidence type="ECO:0000256" key="5">
    <source>
        <dbReference type="ARBA" id="ARBA00022989"/>
    </source>
</evidence>
<dbReference type="CDD" id="cd13147">
    <property type="entry name" value="MATE_MJ0709_like"/>
    <property type="match status" value="1"/>
</dbReference>
<dbReference type="EnsemblBacteria" id="AAM06554">
    <property type="protein sequence ID" value="AAM06554"/>
    <property type="gene ID" value="MA_3181"/>
</dbReference>
<evidence type="ECO:0000256" key="7">
    <source>
        <dbReference type="SAM" id="MobiDB-lite"/>
    </source>
</evidence>
<keyword evidence="6 8" id="KW-0472">Membrane</keyword>
<dbReference type="NCBIfam" id="TIGR00797">
    <property type="entry name" value="matE"/>
    <property type="match status" value="1"/>
</dbReference>
<dbReference type="PANTHER" id="PTHR43549">
    <property type="entry name" value="MULTIDRUG RESISTANCE PROTEIN YPNP-RELATED"/>
    <property type="match status" value="1"/>
</dbReference>
<feature type="transmembrane region" description="Helical" evidence="8">
    <location>
        <begin position="469"/>
        <end position="491"/>
    </location>
</feature>
<dbReference type="PANTHER" id="PTHR43549:SF2">
    <property type="entry name" value="MULTIDRUG RESISTANCE PROTEIN NORM-RELATED"/>
    <property type="match status" value="1"/>
</dbReference>
<keyword evidence="5 8" id="KW-1133">Transmembrane helix</keyword>
<evidence type="ECO:0000256" key="8">
    <source>
        <dbReference type="SAM" id="Phobius"/>
    </source>
</evidence>
<feature type="transmembrane region" description="Helical" evidence="8">
    <location>
        <begin position="442"/>
        <end position="463"/>
    </location>
</feature>